<comment type="caution">
    <text evidence="2">The sequence shown here is derived from an EMBL/GenBank/DDBJ whole genome shotgun (WGS) entry which is preliminary data.</text>
</comment>
<dbReference type="AlphaFoldDB" id="A0A5M6D1Q2"/>
<dbReference type="EMBL" id="VWOX01000018">
    <property type="protein sequence ID" value="KAA5539579.1"/>
    <property type="molecule type" value="Genomic_DNA"/>
</dbReference>
<dbReference type="PROSITE" id="PS51257">
    <property type="entry name" value="PROKAR_LIPOPROTEIN"/>
    <property type="match status" value="1"/>
</dbReference>
<feature type="chain" id="PRO_5024377086" description="Secreted protein" evidence="1">
    <location>
        <begin position="21"/>
        <end position="60"/>
    </location>
</feature>
<evidence type="ECO:0008006" key="4">
    <source>
        <dbReference type="Google" id="ProtNLM"/>
    </source>
</evidence>
<accession>A0A5M6D1Q2</accession>
<gene>
    <name evidence="2" type="ORF">FYK55_23685</name>
</gene>
<evidence type="ECO:0000313" key="3">
    <source>
        <dbReference type="Proteomes" id="UP000324479"/>
    </source>
</evidence>
<evidence type="ECO:0000313" key="2">
    <source>
        <dbReference type="EMBL" id="KAA5539579.1"/>
    </source>
</evidence>
<keyword evidence="1" id="KW-0732">Signal</keyword>
<evidence type="ECO:0000256" key="1">
    <source>
        <dbReference type="SAM" id="SignalP"/>
    </source>
</evidence>
<reference evidence="2 3" key="1">
    <citation type="submission" date="2019-08" db="EMBL/GenBank/DDBJ databases">
        <authorList>
            <person name="Dhanesh K."/>
            <person name="Kumar G."/>
            <person name="Sasikala C."/>
            <person name="Venkata Ramana C."/>
        </authorList>
    </citation>
    <scope>NUCLEOTIDE SEQUENCE [LARGE SCALE GENOMIC DNA]</scope>
    <source>
        <strain evidence="2 3">JC645</strain>
    </source>
</reference>
<proteinExistence type="predicted"/>
<organism evidence="2 3">
    <name type="scientific">Roseiconus nitratireducens</name>
    <dbReference type="NCBI Taxonomy" id="2605748"/>
    <lineage>
        <taxon>Bacteria</taxon>
        <taxon>Pseudomonadati</taxon>
        <taxon>Planctomycetota</taxon>
        <taxon>Planctomycetia</taxon>
        <taxon>Pirellulales</taxon>
        <taxon>Pirellulaceae</taxon>
        <taxon>Roseiconus</taxon>
    </lineage>
</organism>
<dbReference type="Proteomes" id="UP000324479">
    <property type="component" value="Unassembled WGS sequence"/>
</dbReference>
<name>A0A5M6D1Q2_9BACT</name>
<sequence length="60" mass="6601">MKPFLKLALLCALATPSLLGCSDPEPTVVEPTDEEQLQLMRDMVAGETQAVDQADEQRQQ</sequence>
<dbReference type="RefSeq" id="WP_150079118.1">
    <property type="nucleotide sequence ID" value="NZ_VWOX01000018.1"/>
</dbReference>
<feature type="signal peptide" evidence="1">
    <location>
        <begin position="1"/>
        <end position="20"/>
    </location>
</feature>
<protein>
    <recommendedName>
        <fullName evidence="4">Secreted protein</fullName>
    </recommendedName>
</protein>
<keyword evidence="3" id="KW-1185">Reference proteome</keyword>